<accession>A0A8W4FB45</accession>
<name>A0A8W4FB45_PIG</name>
<proteinExistence type="predicted"/>
<reference evidence="2" key="2">
    <citation type="submission" date="2025-08" db="UniProtKB">
        <authorList>
            <consortium name="Ensembl"/>
        </authorList>
    </citation>
    <scope>IDENTIFICATION</scope>
</reference>
<keyword evidence="1" id="KW-0812">Transmembrane</keyword>
<dbReference type="AlphaFoldDB" id="A0A8W4FB45"/>
<protein>
    <submittedName>
        <fullName evidence="2">Uncharacterized protein</fullName>
    </submittedName>
</protein>
<keyword evidence="3" id="KW-1185">Reference proteome</keyword>
<organism evidence="2 3">
    <name type="scientific">Sus scrofa</name>
    <name type="common">Pig</name>
    <dbReference type="NCBI Taxonomy" id="9823"/>
    <lineage>
        <taxon>Eukaryota</taxon>
        <taxon>Metazoa</taxon>
        <taxon>Chordata</taxon>
        <taxon>Craniata</taxon>
        <taxon>Vertebrata</taxon>
        <taxon>Euteleostomi</taxon>
        <taxon>Mammalia</taxon>
        <taxon>Eutheria</taxon>
        <taxon>Laurasiatheria</taxon>
        <taxon>Artiodactyla</taxon>
        <taxon>Suina</taxon>
        <taxon>Suidae</taxon>
        <taxon>Sus</taxon>
    </lineage>
</organism>
<keyword evidence="1" id="KW-0472">Membrane</keyword>
<evidence type="ECO:0000313" key="2">
    <source>
        <dbReference type="Ensembl" id="ENSSSCP00000075513.1"/>
    </source>
</evidence>
<feature type="transmembrane region" description="Helical" evidence="1">
    <location>
        <begin position="84"/>
        <end position="112"/>
    </location>
</feature>
<dbReference type="Ensembl" id="ENSSSCT00000084887.1">
    <property type="protein sequence ID" value="ENSSSCP00000075513.1"/>
    <property type="gene ID" value="ENSSSCG00000049460.1"/>
</dbReference>
<evidence type="ECO:0000313" key="3">
    <source>
        <dbReference type="Proteomes" id="UP000008227"/>
    </source>
</evidence>
<feature type="transmembrane region" description="Helical" evidence="1">
    <location>
        <begin position="157"/>
        <end position="175"/>
    </location>
</feature>
<dbReference type="Proteomes" id="UP000008227">
    <property type="component" value="Chromosome 1"/>
</dbReference>
<reference evidence="2" key="1">
    <citation type="journal article" date="2020" name="Gigascience">
        <title>An improved pig reference genome sequence to enable pig genetics and genomics research.</title>
        <authorList>
            <person name="Warr A."/>
            <person name="Affara N."/>
            <person name="Aken B."/>
            <person name="Beiki H."/>
            <person name="Bickhart D.M."/>
            <person name="Billis K."/>
            <person name="Chow W."/>
            <person name="Eory L."/>
            <person name="Finlayson H.A."/>
            <person name="Flicek P."/>
            <person name="Giron C.G."/>
            <person name="Griffin D.K."/>
            <person name="Hall R."/>
            <person name="Hannum G."/>
            <person name="Hourlier T."/>
            <person name="Howe K."/>
            <person name="Hume D.A."/>
            <person name="Izuogu O."/>
            <person name="Kim K."/>
            <person name="Koren S."/>
            <person name="Liu H."/>
            <person name="Manchanda N."/>
            <person name="Martin F.J."/>
            <person name="Nonneman D.J."/>
            <person name="O'Connor R.E."/>
            <person name="Phillippy A.M."/>
            <person name="Rohrer G.A."/>
            <person name="Rosen B.D."/>
            <person name="Rund L.A."/>
            <person name="Sargent C.A."/>
            <person name="Schook L.B."/>
            <person name="Schroeder S.G."/>
            <person name="Schwartz A.S."/>
            <person name="Skinner B.M."/>
            <person name="Talbot R."/>
            <person name="Tseng E."/>
            <person name="Tuggle C.K."/>
            <person name="Watson M."/>
            <person name="Smith T.P.L."/>
            <person name="Archibald A.L."/>
        </authorList>
    </citation>
    <scope>NUCLEOTIDE SEQUENCE [LARGE SCALE GENOMIC DNA]</scope>
    <source>
        <strain evidence="2">Duroc</strain>
    </source>
</reference>
<feature type="transmembrane region" description="Helical" evidence="1">
    <location>
        <begin position="124"/>
        <end position="145"/>
    </location>
</feature>
<dbReference type="GeneTree" id="ENSGT01070000253916"/>
<sequence length="238" mass="26969">MNIQVHVSFPSKVLSGYMPKSGIAGSYGSSIFSFLSYLHNVFHSGCTNLHSHQQCKSIPFSPHPLQHLLFVDLLMMAILNGMRWYLMVVLICISLMISDVEHFFMGLLAIYISTLEKYLFRSFGHFSVGLLIFFLLICISCLYILEIKPLSVASFETVFSHYVGCLFFSMVSFAVQKLVSLIWSHWFIFAFIPVFFLFPYLFRVTSTAYGSSQARGQIGAIAAGLRRSHRNARSEPSL</sequence>
<reference evidence="2" key="3">
    <citation type="submission" date="2025-09" db="UniProtKB">
        <authorList>
            <consortium name="Ensembl"/>
        </authorList>
    </citation>
    <scope>IDENTIFICATION</scope>
</reference>
<feature type="transmembrane region" description="Helical" evidence="1">
    <location>
        <begin position="181"/>
        <end position="202"/>
    </location>
</feature>
<evidence type="ECO:0000256" key="1">
    <source>
        <dbReference type="SAM" id="Phobius"/>
    </source>
</evidence>
<keyword evidence="1" id="KW-1133">Transmembrane helix</keyword>